<organism evidence="2 4">
    <name type="scientific">Draconibacterium orientale</name>
    <dbReference type="NCBI Taxonomy" id="1168034"/>
    <lineage>
        <taxon>Bacteria</taxon>
        <taxon>Pseudomonadati</taxon>
        <taxon>Bacteroidota</taxon>
        <taxon>Bacteroidia</taxon>
        <taxon>Marinilabiliales</taxon>
        <taxon>Prolixibacteraceae</taxon>
        <taxon>Draconibacterium</taxon>
    </lineage>
</organism>
<proteinExistence type="predicted"/>
<dbReference type="HOGENOM" id="CLU_1451719_0_0_10"/>
<keyword evidence="3" id="KW-1185">Reference proteome</keyword>
<reference evidence="1 3" key="1">
    <citation type="submission" date="2014-03" db="EMBL/GenBank/DDBJ databases">
        <title>Complete genome sequence of a deeply braunched marine Bacteroidia bacterium Draconibacterium orientale type strain FH5T.</title>
        <authorList>
            <person name="Li X."/>
            <person name="Wang X."/>
            <person name="Xie Z."/>
            <person name="Du Z."/>
            <person name="Chen G."/>
        </authorList>
    </citation>
    <scope>NUCLEOTIDE SEQUENCE [LARGE SCALE GENOMIC DNA]</scope>
    <source>
        <strain evidence="1 3">FH5</strain>
    </source>
</reference>
<dbReference type="OrthoDB" id="9808028at2"/>
<dbReference type="Pfam" id="PF21980">
    <property type="entry name" value="MksE"/>
    <property type="match status" value="1"/>
</dbReference>
<dbReference type="InterPro" id="IPR053841">
    <property type="entry name" value="MksE"/>
</dbReference>
<protein>
    <submittedName>
        <fullName evidence="2">Uncharacterized protein</fullName>
    </submittedName>
</protein>
<evidence type="ECO:0000313" key="1">
    <source>
        <dbReference type="EMBL" id="AHW60639.1"/>
    </source>
</evidence>
<sequence>MKDSNYRTAEIFDILSKGQFICSNAINSQRRYLYQYIEENINELEPKFIDIGYQLENGNNYYYFSRPNESTQNVENKIEKGLRWLDILAFFTTFRKDLCRGARFKLFDILQQIDINMSLKEQLTDLQKRTNPGRNYQEMLNDLIREVQKEGFIDLENEMDQTWKILDSWDYMEKLVMAVNIQDEEINNQPQELN</sequence>
<dbReference type="Proteomes" id="UP000181981">
    <property type="component" value="Unassembled WGS sequence"/>
</dbReference>
<dbReference type="STRING" id="1168034.FH5T_16065"/>
<dbReference type="AlphaFoldDB" id="X5DHS1"/>
<dbReference type="Proteomes" id="UP000023772">
    <property type="component" value="Chromosome"/>
</dbReference>
<dbReference type="RefSeq" id="WP_038560616.1">
    <property type="nucleotide sequence ID" value="NZ_FOHT01000023.1"/>
</dbReference>
<evidence type="ECO:0000313" key="3">
    <source>
        <dbReference type="Proteomes" id="UP000023772"/>
    </source>
</evidence>
<evidence type="ECO:0000313" key="2">
    <source>
        <dbReference type="EMBL" id="SET79416.1"/>
    </source>
</evidence>
<dbReference type="EMBL" id="FOHT01000023">
    <property type="protein sequence ID" value="SET79416.1"/>
    <property type="molecule type" value="Genomic_DNA"/>
</dbReference>
<dbReference type="KEGG" id="dori:FH5T_16065"/>
<dbReference type="EMBL" id="CP007451">
    <property type="protein sequence ID" value="AHW60639.1"/>
    <property type="molecule type" value="Genomic_DNA"/>
</dbReference>
<accession>X5DHS1</accession>
<evidence type="ECO:0000313" key="4">
    <source>
        <dbReference type="Proteomes" id="UP000181981"/>
    </source>
</evidence>
<name>X5DHS1_9BACT</name>
<dbReference type="eggNOG" id="ENOG502ZX47">
    <property type="taxonomic scope" value="Bacteria"/>
</dbReference>
<gene>
    <name evidence="1" type="ORF">FH5T_16065</name>
    <name evidence="2" type="ORF">SAMN05444285_12382</name>
</gene>
<reference evidence="2 4" key="2">
    <citation type="submission" date="2016-10" db="EMBL/GenBank/DDBJ databases">
        <authorList>
            <person name="de Groot N.N."/>
        </authorList>
    </citation>
    <scope>NUCLEOTIDE SEQUENCE [LARGE SCALE GENOMIC DNA]</scope>
    <source>
        <strain evidence="2 4">DSM 25947</strain>
    </source>
</reference>